<dbReference type="Pfam" id="PF00550">
    <property type="entry name" value="PP-binding"/>
    <property type="match status" value="1"/>
</dbReference>
<sequence length="647" mass="68736">MRAYAVERLPEYMVPSAFVSLAELPLTPNGKLDQRSLPAPDFAGHMAGRAPRTEREGLLCSLFAEVLGLEQVGADDSFFELGGDSILSIQLVSRARSAGLLFSAREVFTHQSAAALATVAGATAPAAGAERQEGTGSLAATPIMHWLRELGGSWKGFNQSMAVQVPKGADPARLRTTVQAVLDHHDVLRMRAVPTADDWELSVPPRGAVSAEDALRRVPATGLDARAWEALVESEGEAARARLAPDAGVMVQFVWFDRGPQCPGRLLIVAHHLVMDGVSWRILLPDLAAAWQDTAAGGRPELAPVPTSFRRWSRLLAENAGTPARTAELPRWQELAGAADPLPGTGTPDRARDVAGTTRSLTERLPSEVTQALLTTVPAAFHAGVNDVLLSGLALAVLERRRAGYREERGTGAGGADTDTALLLDLEGHGREEIVPEADLSRTVGWFTSLHPVSIDPGPVTDDELRAPGAALGRALKRIKEQLRTLPDNGIGYGMLRHLRSDGAAALAGRPAPQIGFNYLGRFPAMAPATGSARSTADAADWAVVPGVRGPLPRDPDMSVGHALEINAMTQDLPDGPELTVTWSWPAALFDEDDIAALAAAWFRMLGALAEHAEAPDAGGYTPSDLSLAALSQDEIEDLEAELRDII</sequence>
<dbReference type="InterPro" id="IPR009081">
    <property type="entry name" value="PP-bd_ACP"/>
</dbReference>
<dbReference type="InterPro" id="IPR045851">
    <property type="entry name" value="AMP-bd_C_sf"/>
</dbReference>
<dbReference type="Pfam" id="PF00668">
    <property type="entry name" value="Condensation"/>
    <property type="match status" value="1"/>
</dbReference>
<evidence type="ECO:0000313" key="6">
    <source>
        <dbReference type="Proteomes" id="UP000320888"/>
    </source>
</evidence>
<dbReference type="PANTHER" id="PTHR45398:SF1">
    <property type="entry name" value="ENZYME, PUTATIVE (JCVI)-RELATED"/>
    <property type="match status" value="1"/>
</dbReference>
<evidence type="ECO:0000256" key="1">
    <source>
        <dbReference type="ARBA" id="ARBA00001957"/>
    </source>
</evidence>
<dbReference type="SUPFAM" id="SSF47336">
    <property type="entry name" value="ACP-like"/>
    <property type="match status" value="1"/>
</dbReference>
<dbReference type="PROSITE" id="PS50075">
    <property type="entry name" value="CARRIER"/>
    <property type="match status" value="1"/>
</dbReference>
<comment type="caution">
    <text evidence="5">The sequence shown here is derived from an EMBL/GenBank/DDBJ whole genome shotgun (WGS) entry which is preliminary data.</text>
</comment>
<keyword evidence="3" id="KW-0597">Phosphoprotein</keyword>
<dbReference type="SUPFAM" id="SSF52777">
    <property type="entry name" value="CoA-dependent acyltransferases"/>
    <property type="match status" value="2"/>
</dbReference>
<dbReference type="FunFam" id="1.10.1200.10:FF:000005">
    <property type="entry name" value="Nonribosomal peptide synthetase 1"/>
    <property type="match status" value="1"/>
</dbReference>
<dbReference type="InterPro" id="IPR010060">
    <property type="entry name" value="NRPS_synth"/>
</dbReference>
<reference evidence="5 6" key="1">
    <citation type="submission" date="2019-07" db="EMBL/GenBank/DDBJ databases">
        <title>Draft genome for Streptomyces benahoarensis MZ03-48.</title>
        <authorList>
            <person name="Gonzalez-Pimentel J.L."/>
        </authorList>
    </citation>
    <scope>NUCLEOTIDE SEQUENCE [LARGE SCALE GENOMIC DNA]</scope>
    <source>
        <strain evidence="5 6">MZ03-48</strain>
    </source>
</reference>
<dbReference type="PROSITE" id="PS00012">
    <property type="entry name" value="PHOSPHOPANTETHEINE"/>
    <property type="match status" value="1"/>
</dbReference>
<dbReference type="Gene3D" id="3.30.559.30">
    <property type="entry name" value="Nonribosomal peptide synthetase, condensation domain"/>
    <property type="match status" value="1"/>
</dbReference>
<dbReference type="AlphaFoldDB" id="A0A553ZQG8"/>
<evidence type="ECO:0000256" key="3">
    <source>
        <dbReference type="ARBA" id="ARBA00022553"/>
    </source>
</evidence>
<dbReference type="SUPFAM" id="SSF56801">
    <property type="entry name" value="Acetyl-CoA synthetase-like"/>
    <property type="match status" value="1"/>
</dbReference>
<dbReference type="Gene3D" id="1.10.1200.10">
    <property type="entry name" value="ACP-like"/>
    <property type="match status" value="1"/>
</dbReference>
<dbReference type="InterPro" id="IPR020806">
    <property type="entry name" value="PKS_PP-bd"/>
</dbReference>
<dbReference type="PANTHER" id="PTHR45398">
    <property type="match status" value="1"/>
</dbReference>
<evidence type="ECO:0000313" key="5">
    <source>
        <dbReference type="EMBL" id="TSB43663.1"/>
    </source>
</evidence>
<evidence type="ECO:0000259" key="4">
    <source>
        <dbReference type="PROSITE" id="PS50075"/>
    </source>
</evidence>
<dbReference type="SMART" id="SM00823">
    <property type="entry name" value="PKS_PP"/>
    <property type="match status" value="1"/>
</dbReference>
<dbReference type="GO" id="GO:0003824">
    <property type="term" value="F:catalytic activity"/>
    <property type="evidence" value="ECO:0007669"/>
    <property type="project" value="InterPro"/>
</dbReference>
<dbReference type="Gene3D" id="3.30.559.10">
    <property type="entry name" value="Chloramphenicol acetyltransferase-like domain"/>
    <property type="match status" value="1"/>
</dbReference>
<proteinExistence type="predicted"/>
<dbReference type="Gene3D" id="3.30.300.30">
    <property type="match status" value="1"/>
</dbReference>
<evidence type="ECO:0000256" key="2">
    <source>
        <dbReference type="ARBA" id="ARBA00022450"/>
    </source>
</evidence>
<dbReference type="GO" id="GO:0008610">
    <property type="term" value="P:lipid biosynthetic process"/>
    <property type="evidence" value="ECO:0007669"/>
    <property type="project" value="UniProtKB-ARBA"/>
</dbReference>
<protein>
    <recommendedName>
        <fullName evidence="4">Carrier domain-containing protein</fullName>
    </recommendedName>
</protein>
<dbReference type="NCBIfam" id="TIGR01720">
    <property type="entry name" value="NRPS-para261"/>
    <property type="match status" value="1"/>
</dbReference>
<dbReference type="InterPro" id="IPR036736">
    <property type="entry name" value="ACP-like_sf"/>
</dbReference>
<dbReference type="GO" id="GO:0017000">
    <property type="term" value="P:antibiotic biosynthetic process"/>
    <property type="evidence" value="ECO:0007669"/>
    <property type="project" value="UniProtKB-ARBA"/>
</dbReference>
<comment type="cofactor">
    <cofactor evidence="1">
        <name>pantetheine 4'-phosphate</name>
        <dbReference type="ChEBI" id="CHEBI:47942"/>
    </cofactor>
</comment>
<organism evidence="5 6">
    <name type="scientific">Streptomyces benahoarensis</name>
    <dbReference type="NCBI Taxonomy" id="2595054"/>
    <lineage>
        <taxon>Bacteria</taxon>
        <taxon>Bacillati</taxon>
        <taxon>Actinomycetota</taxon>
        <taxon>Actinomycetes</taxon>
        <taxon>Kitasatosporales</taxon>
        <taxon>Streptomycetaceae</taxon>
        <taxon>Streptomyces</taxon>
    </lineage>
</organism>
<accession>A0A553ZQG8</accession>
<feature type="domain" description="Carrier" evidence="4">
    <location>
        <begin position="50"/>
        <end position="124"/>
    </location>
</feature>
<keyword evidence="2" id="KW-0596">Phosphopantetheine</keyword>
<dbReference type="CDD" id="cd19534">
    <property type="entry name" value="E_NRPS"/>
    <property type="match status" value="1"/>
</dbReference>
<dbReference type="Proteomes" id="UP000320888">
    <property type="component" value="Unassembled WGS sequence"/>
</dbReference>
<name>A0A553ZQG8_9ACTN</name>
<dbReference type="GO" id="GO:0031177">
    <property type="term" value="F:phosphopantetheine binding"/>
    <property type="evidence" value="ECO:0007669"/>
    <property type="project" value="InterPro"/>
</dbReference>
<dbReference type="InterPro" id="IPR023213">
    <property type="entry name" value="CAT-like_dom_sf"/>
</dbReference>
<gene>
    <name evidence="5" type="ORF">FNZ23_03255</name>
</gene>
<dbReference type="EMBL" id="VKLS01000016">
    <property type="protein sequence ID" value="TSB43663.1"/>
    <property type="molecule type" value="Genomic_DNA"/>
</dbReference>
<dbReference type="InterPro" id="IPR006162">
    <property type="entry name" value="Ppantetheine_attach_site"/>
</dbReference>
<dbReference type="InterPro" id="IPR001242">
    <property type="entry name" value="Condensation_dom"/>
</dbReference>
<keyword evidence="6" id="KW-1185">Reference proteome</keyword>